<evidence type="ECO:0000256" key="2">
    <source>
        <dbReference type="SAM" id="SignalP"/>
    </source>
</evidence>
<evidence type="ECO:0000313" key="3">
    <source>
        <dbReference type="EMBL" id="RAO04560.1"/>
    </source>
</evidence>
<feature type="compositionally biased region" description="Low complexity" evidence="1">
    <location>
        <begin position="56"/>
        <end position="68"/>
    </location>
</feature>
<reference evidence="3 4" key="1">
    <citation type="submission" date="2018-03" db="EMBL/GenBank/DDBJ databases">
        <title>Defining the species Micromonospora saelicesensis and Micromonospora noduli under the framework of genomics.</title>
        <authorList>
            <person name="Riesco R."/>
            <person name="Trujillo M.E."/>
        </authorList>
    </citation>
    <scope>NUCLEOTIDE SEQUENCE [LARGE SCALE GENOMIC DNA]</scope>
    <source>
        <strain evidence="3 4">LAH08</strain>
    </source>
</reference>
<proteinExistence type="predicted"/>
<evidence type="ECO:0000313" key="4">
    <source>
        <dbReference type="Proteomes" id="UP000248966"/>
    </source>
</evidence>
<organism evidence="3 4">
    <name type="scientific">Micromonospora noduli</name>
    <dbReference type="NCBI Taxonomy" id="709876"/>
    <lineage>
        <taxon>Bacteria</taxon>
        <taxon>Bacillati</taxon>
        <taxon>Actinomycetota</taxon>
        <taxon>Actinomycetes</taxon>
        <taxon>Micromonosporales</taxon>
        <taxon>Micromonosporaceae</taxon>
        <taxon>Micromonospora</taxon>
    </lineage>
</organism>
<sequence length="189" mass="19327">MRPASTAGVTFALLVALLAGCTSTDGSGAARDQTPTSAGPTPTGSATDAPPPPTAAPASTLPTGPPATDIAPTRVMLFRSGGFAGRADTVTVEPDGRWTAVDRAGGRRTGQLNPADLGRLRGLTADSRLSAEARQTAGATNCADVFSYRLTVGTTEIGYDDCPSDDAQRLPATRALIELLLRATDTQTR</sequence>
<dbReference type="AlphaFoldDB" id="A0A328NEW1"/>
<accession>A0A328NEW1</accession>
<dbReference type="EMBL" id="PYAA01000007">
    <property type="protein sequence ID" value="RAO04560.1"/>
    <property type="molecule type" value="Genomic_DNA"/>
</dbReference>
<dbReference type="RefSeq" id="WP_112582887.1">
    <property type="nucleotide sequence ID" value="NZ_PYAA01000007.1"/>
</dbReference>
<dbReference type="Proteomes" id="UP000248966">
    <property type="component" value="Unassembled WGS sequence"/>
</dbReference>
<protein>
    <submittedName>
        <fullName evidence="3">Uncharacterized protein</fullName>
    </submittedName>
</protein>
<comment type="caution">
    <text evidence="3">The sequence shown here is derived from an EMBL/GenBank/DDBJ whole genome shotgun (WGS) entry which is preliminary data.</text>
</comment>
<keyword evidence="2" id="KW-0732">Signal</keyword>
<gene>
    <name evidence="3" type="ORF">LAH08_01320</name>
</gene>
<feature type="signal peptide" evidence="2">
    <location>
        <begin position="1"/>
        <end position="29"/>
    </location>
</feature>
<feature type="region of interest" description="Disordered" evidence="1">
    <location>
        <begin position="24"/>
        <end position="70"/>
    </location>
</feature>
<evidence type="ECO:0000256" key="1">
    <source>
        <dbReference type="SAM" id="MobiDB-lite"/>
    </source>
</evidence>
<feature type="compositionally biased region" description="Low complexity" evidence="1">
    <location>
        <begin position="34"/>
        <end position="48"/>
    </location>
</feature>
<dbReference type="PROSITE" id="PS51257">
    <property type="entry name" value="PROKAR_LIPOPROTEIN"/>
    <property type="match status" value="1"/>
</dbReference>
<name>A0A328NEW1_9ACTN</name>
<feature type="chain" id="PRO_5016279463" evidence="2">
    <location>
        <begin position="30"/>
        <end position="189"/>
    </location>
</feature>